<feature type="region of interest" description="Disordered" evidence="1">
    <location>
        <begin position="20"/>
        <end position="40"/>
    </location>
</feature>
<reference evidence="2 3" key="1">
    <citation type="submission" date="2020-05" db="EMBL/GenBank/DDBJ databases">
        <title>Draft genome sequence of Desulfovibrio sp. strain HN2T.</title>
        <authorList>
            <person name="Ueno A."/>
            <person name="Tamazawa S."/>
            <person name="Tamamura S."/>
            <person name="Murakami T."/>
            <person name="Kiyama T."/>
            <person name="Inomata H."/>
            <person name="Amano Y."/>
            <person name="Miyakawa K."/>
            <person name="Tamaki H."/>
            <person name="Naganuma T."/>
            <person name="Kaneko K."/>
        </authorList>
    </citation>
    <scope>NUCLEOTIDE SEQUENCE [LARGE SCALE GENOMIC DNA]</scope>
    <source>
        <strain evidence="2 3">HN2</strain>
    </source>
</reference>
<protein>
    <submittedName>
        <fullName evidence="2">Uncharacterized protein</fullName>
    </submittedName>
</protein>
<accession>A0A7J0BEW3</accession>
<proteinExistence type="predicted"/>
<dbReference type="AlphaFoldDB" id="A0A7J0BEW3"/>
<feature type="compositionally biased region" description="Basic residues" evidence="1">
    <location>
        <begin position="71"/>
        <end position="87"/>
    </location>
</feature>
<organism evidence="2 3">
    <name type="scientific">Desulfovibrio subterraneus</name>
    <dbReference type="NCBI Taxonomy" id="2718620"/>
    <lineage>
        <taxon>Bacteria</taxon>
        <taxon>Pseudomonadati</taxon>
        <taxon>Thermodesulfobacteriota</taxon>
        <taxon>Desulfovibrionia</taxon>
        <taxon>Desulfovibrionales</taxon>
        <taxon>Desulfovibrionaceae</taxon>
        <taxon>Desulfovibrio</taxon>
    </lineage>
</organism>
<dbReference type="EMBL" id="BLVO01000001">
    <property type="protein sequence ID" value="GFM31722.1"/>
    <property type="molecule type" value="Genomic_DNA"/>
</dbReference>
<keyword evidence="3" id="KW-1185">Reference proteome</keyword>
<sequence>MRVTLKKNQKIQAALASSLSDQAFPNKGMNPPVTGSDVSSFPGIVTQDRLSLQAIAATPVPNIDAMNNSRSKPRIFPRTPQKKNVKKNRRMEQFLLAQYAFI</sequence>
<evidence type="ECO:0000313" key="2">
    <source>
        <dbReference type="EMBL" id="GFM31722.1"/>
    </source>
</evidence>
<evidence type="ECO:0000313" key="3">
    <source>
        <dbReference type="Proteomes" id="UP000503840"/>
    </source>
</evidence>
<feature type="region of interest" description="Disordered" evidence="1">
    <location>
        <begin position="63"/>
        <end position="87"/>
    </location>
</feature>
<gene>
    <name evidence="2" type="ORF">DSM101010T_00870</name>
</gene>
<dbReference type="Proteomes" id="UP000503840">
    <property type="component" value="Unassembled WGS sequence"/>
</dbReference>
<comment type="caution">
    <text evidence="2">The sequence shown here is derived from an EMBL/GenBank/DDBJ whole genome shotgun (WGS) entry which is preliminary data.</text>
</comment>
<evidence type="ECO:0000256" key="1">
    <source>
        <dbReference type="SAM" id="MobiDB-lite"/>
    </source>
</evidence>
<name>A0A7J0BEW3_9BACT</name>